<keyword evidence="2" id="KW-1185">Reference proteome</keyword>
<dbReference type="STRING" id="235985.SAMN05414137_102279"/>
<name>A0A1H7HRI0_STRJI</name>
<sequence length="43" mass="4456">MTFCRPPLPVPSSSLVPLLGADGAVARRQQVGLPEGSTLPPRS</sequence>
<protein>
    <submittedName>
        <fullName evidence="1">Uncharacterized protein</fullName>
    </submittedName>
</protein>
<dbReference type="AlphaFoldDB" id="A0A1H7HRI0"/>
<organism evidence="1 2">
    <name type="scientific">Streptacidiphilus jiangxiensis</name>
    <dbReference type="NCBI Taxonomy" id="235985"/>
    <lineage>
        <taxon>Bacteria</taxon>
        <taxon>Bacillati</taxon>
        <taxon>Actinomycetota</taxon>
        <taxon>Actinomycetes</taxon>
        <taxon>Kitasatosporales</taxon>
        <taxon>Streptomycetaceae</taxon>
        <taxon>Streptacidiphilus</taxon>
    </lineage>
</organism>
<dbReference type="EMBL" id="FOAZ01000002">
    <property type="protein sequence ID" value="SEK51630.1"/>
    <property type="molecule type" value="Genomic_DNA"/>
</dbReference>
<dbReference type="Proteomes" id="UP000183015">
    <property type="component" value="Unassembled WGS sequence"/>
</dbReference>
<gene>
    <name evidence="1" type="ORF">SAMN05414137_102279</name>
</gene>
<evidence type="ECO:0000313" key="2">
    <source>
        <dbReference type="Proteomes" id="UP000183015"/>
    </source>
</evidence>
<accession>A0A1H7HRI0</accession>
<reference evidence="2" key="1">
    <citation type="submission" date="2016-10" db="EMBL/GenBank/DDBJ databases">
        <authorList>
            <person name="Varghese N."/>
        </authorList>
    </citation>
    <scope>NUCLEOTIDE SEQUENCE [LARGE SCALE GENOMIC DNA]</scope>
    <source>
        <strain evidence="2">DSM 45096 / BCRC 16803 / CGMCC 4.1857 / CIP 109030 / JCM 12277 / KCTC 19219 / NBRC 100920 / 33214</strain>
    </source>
</reference>
<dbReference type="RefSeq" id="WP_269083980.1">
    <property type="nucleotide sequence ID" value="NZ_BBPN01000033.1"/>
</dbReference>
<proteinExistence type="predicted"/>
<evidence type="ECO:0000313" key="1">
    <source>
        <dbReference type="EMBL" id="SEK51630.1"/>
    </source>
</evidence>